<dbReference type="EMBL" id="LR796787">
    <property type="protein sequence ID" value="CAB4165999.1"/>
    <property type="molecule type" value="Genomic_DNA"/>
</dbReference>
<gene>
    <name evidence="1" type="ORF">UFOVP835_10</name>
</gene>
<proteinExistence type="predicted"/>
<sequence>MTSTVKPLTYGECSDNEMYIQEVDNPDIQVAYVLNYGDFNKTLALAQLFAAAPELLEALDTLTAVIGLTPIAGNKPAVQEAFDIARAAIEKARGER</sequence>
<accession>A0A6J5P2F2</accession>
<protein>
    <submittedName>
        <fullName evidence="1">Uncharacterized protein</fullName>
    </submittedName>
</protein>
<name>A0A6J5P2F2_9CAUD</name>
<organism evidence="1">
    <name type="scientific">uncultured Caudovirales phage</name>
    <dbReference type="NCBI Taxonomy" id="2100421"/>
    <lineage>
        <taxon>Viruses</taxon>
        <taxon>Duplodnaviria</taxon>
        <taxon>Heunggongvirae</taxon>
        <taxon>Uroviricota</taxon>
        <taxon>Caudoviricetes</taxon>
        <taxon>Peduoviridae</taxon>
        <taxon>Maltschvirus</taxon>
        <taxon>Maltschvirus maltsch</taxon>
    </lineage>
</organism>
<evidence type="ECO:0000313" key="1">
    <source>
        <dbReference type="EMBL" id="CAB4165999.1"/>
    </source>
</evidence>
<reference evidence="1" key="1">
    <citation type="submission" date="2020-04" db="EMBL/GenBank/DDBJ databases">
        <authorList>
            <person name="Chiriac C."/>
            <person name="Salcher M."/>
            <person name="Ghai R."/>
            <person name="Kavagutti S V."/>
        </authorList>
    </citation>
    <scope>NUCLEOTIDE SEQUENCE</scope>
</reference>